<sequence length="71" mass="8082">MPAAYVRIVSRDNVNLRSAAGMKSEVITQLPKGLAVAVVSRDDRDWLEVSFNRDGYVIEGWVSRKYLTRVR</sequence>
<evidence type="ECO:0000313" key="2">
    <source>
        <dbReference type="EMBL" id="SER21832.1"/>
    </source>
</evidence>
<dbReference type="Pfam" id="PF08239">
    <property type="entry name" value="SH3_3"/>
    <property type="match status" value="1"/>
</dbReference>
<comment type="caution">
    <text evidence="2">The sequence shown here is derived from an EMBL/GenBank/DDBJ whole genome shotgun (WGS) entry which is preliminary data.</text>
</comment>
<evidence type="ECO:0000313" key="3">
    <source>
        <dbReference type="Proteomes" id="UP000198512"/>
    </source>
</evidence>
<organism evidence="2 3">
    <name type="scientific">Pseudomonas cuatrocienegasensis</name>
    <dbReference type="NCBI Taxonomy" id="543360"/>
    <lineage>
        <taxon>Bacteria</taxon>
        <taxon>Pseudomonadati</taxon>
        <taxon>Pseudomonadota</taxon>
        <taxon>Gammaproteobacteria</taxon>
        <taxon>Pseudomonadales</taxon>
        <taxon>Pseudomonadaceae</taxon>
        <taxon>Pseudomonas</taxon>
    </lineage>
</organism>
<dbReference type="SMART" id="SM00287">
    <property type="entry name" value="SH3b"/>
    <property type="match status" value="1"/>
</dbReference>
<gene>
    <name evidence="2" type="ORF">SAMN05216600_11828</name>
</gene>
<keyword evidence="3" id="KW-1185">Reference proteome</keyword>
<feature type="domain" description="SH3b" evidence="1">
    <location>
        <begin position="3"/>
        <end position="66"/>
    </location>
</feature>
<reference evidence="2 3" key="1">
    <citation type="submission" date="2016-10" db="EMBL/GenBank/DDBJ databases">
        <authorList>
            <person name="Varghese N."/>
            <person name="Submissions S."/>
        </authorList>
    </citation>
    <scope>NUCLEOTIDE SEQUENCE [LARGE SCALE GENOMIC DNA]</scope>
    <source>
        <strain evidence="2 3">CIP 109853</strain>
    </source>
</reference>
<dbReference type="Gene3D" id="2.30.30.40">
    <property type="entry name" value="SH3 Domains"/>
    <property type="match status" value="1"/>
</dbReference>
<dbReference type="InterPro" id="IPR003646">
    <property type="entry name" value="SH3-like_bac-type"/>
</dbReference>
<dbReference type="EMBL" id="FOFP01000018">
    <property type="protein sequence ID" value="SER21832.1"/>
    <property type="molecule type" value="Genomic_DNA"/>
</dbReference>
<dbReference type="PROSITE" id="PS51781">
    <property type="entry name" value="SH3B"/>
    <property type="match status" value="1"/>
</dbReference>
<proteinExistence type="predicted"/>
<dbReference type="RefSeq" id="WP_425272767.1">
    <property type="nucleotide sequence ID" value="NZ_FOFP01000018.1"/>
</dbReference>
<evidence type="ECO:0000259" key="1">
    <source>
        <dbReference type="PROSITE" id="PS51781"/>
    </source>
</evidence>
<protein>
    <submittedName>
        <fullName evidence="2">SH3 domain-containing protein</fullName>
    </submittedName>
</protein>
<accession>A0ABY1BMT9</accession>
<name>A0ABY1BMT9_9PSED</name>
<dbReference type="Proteomes" id="UP000198512">
    <property type="component" value="Unassembled WGS sequence"/>
</dbReference>